<evidence type="ECO:0000256" key="2">
    <source>
        <dbReference type="SAM" id="SignalP"/>
    </source>
</evidence>
<evidence type="ECO:0000313" key="5">
    <source>
        <dbReference type="Proteomes" id="UP001295740"/>
    </source>
</evidence>
<dbReference type="Proteomes" id="UP001295740">
    <property type="component" value="Unassembled WGS sequence"/>
</dbReference>
<feature type="region of interest" description="Disordered" evidence="1">
    <location>
        <begin position="236"/>
        <end position="261"/>
    </location>
</feature>
<gene>
    <name evidence="4" type="ORF">KHLLAP_LOCUS12910</name>
</gene>
<keyword evidence="5" id="KW-1185">Reference proteome</keyword>
<feature type="chain" id="PRO_5042543821" evidence="2">
    <location>
        <begin position="20"/>
        <end position="503"/>
    </location>
</feature>
<dbReference type="InterPro" id="IPR046530">
    <property type="entry name" value="BIM1-like_dom"/>
</dbReference>
<dbReference type="EMBL" id="CAUWAG010000019">
    <property type="protein sequence ID" value="CAJ2512442.1"/>
    <property type="molecule type" value="Genomic_DNA"/>
</dbReference>
<evidence type="ECO:0000313" key="4">
    <source>
        <dbReference type="EMBL" id="CAJ2512442.1"/>
    </source>
</evidence>
<protein>
    <submittedName>
        <fullName evidence="4">Uu.00g054570.m01.CDS01</fullName>
    </submittedName>
</protein>
<proteinExistence type="predicted"/>
<sequence length="503" mass="54483">MHATTHLPHTFALAATATATTFTLSNPPAIGTNLQTENTRPCGGFVVTPEATFVDYPIAGHDIKATNTSDASQRSAFDFRVALLSDPTLSFIALYGTQYSQDSDTACWPSVPGKDIESWVGQDAVLQVAHALPSVSSGAPRPRLSAAPGTFPSADECHLLARCGTVLLPQIPLADIIVAEIFVAGTTIPGTPISEIPIAEICIAETTFAGIPIARAVTPRPITTGPVIANVHTTGAASNAERTGTAPTKTPATAGTTRTTTTEITTPKTAAARISAARVSTIAGPHAQYATASFRACPVKVMLDEGGQYLCNRADILEHLPNTRQAPFGRTLEPRIAVQNQIPAALEALHQLFRGLEQYRTTGTPLYMFERARAMLNRDTEYAWYQCFDFFVGTCAALDSEFGLGCSEELLQQIDEFAIDLMYTHELGTLDHRNPLLDFFVAYAKVFQPTTPRHLDTLRELWNCVPAEPRAWLMVDLAQVMDWRAQRSNVNAMFRAMRDMGMA</sequence>
<accession>A0AAI8VWL8</accession>
<dbReference type="Pfam" id="PF20238">
    <property type="entry name" value="BIM1-like_dom"/>
    <property type="match status" value="1"/>
</dbReference>
<comment type="caution">
    <text evidence="4">The sequence shown here is derived from an EMBL/GenBank/DDBJ whole genome shotgun (WGS) entry which is preliminary data.</text>
</comment>
<feature type="domain" description="Copper acquisition factor BIM1-like" evidence="3">
    <location>
        <begin position="21"/>
        <end position="130"/>
    </location>
</feature>
<name>A0AAI8VWL8_9PEZI</name>
<keyword evidence="2" id="KW-0732">Signal</keyword>
<dbReference type="AlphaFoldDB" id="A0AAI8VWL8"/>
<feature type="compositionally biased region" description="Low complexity" evidence="1">
    <location>
        <begin position="242"/>
        <end position="261"/>
    </location>
</feature>
<organism evidence="4 5">
    <name type="scientific">Anthostomella pinea</name>
    <dbReference type="NCBI Taxonomy" id="933095"/>
    <lineage>
        <taxon>Eukaryota</taxon>
        <taxon>Fungi</taxon>
        <taxon>Dikarya</taxon>
        <taxon>Ascomycota</taxon>
        <taxon>Pezizomycotina</taxon>
        <taxon>Sordariomycetes</taxon>
        <taxon>Xylariomycetidae</taxon>
        <taxon>Xylariales</taxon>
        <taxon>Xylariaceae</taxon>
        <taxon>Anthostomella</taxon>
    </lineage>
</organism>
<reference evidence="4" key="1">
    <citation type="submission" date="2023-10" db="EMBL/GenBank/DDBJ databases">
        <authorList>
            <person name="Hackl T."/>
        </authorList>
    </citation>
    <scope>NUCLEOTIDE SEQUENCE</scope>
</reference>
<evidence type="ECO:0000259" key="3">
    <source>
        <dbReference type="Pfam" id="PF20238"/>
    </source>
</evidence>
<evidence type="ECO:0000256" key="1">
    <source>
        <dbReference type="SAM" id="MobiDB-lite"/>
    </source>
</evidence>
<feature type="signal peptide" evidence="2">
    <location>
        <begin position="1"/>
        <end position="19"/>
    </location>
</feature>